<organism evidence="2 3">
    <name type="scientific">Crocosphaera chwakensis CCY0110</name>
    <dbReference type="NCBI Taxonomy" id="391612"/>
    <lineage>
        <taxon>Bacteria</taxon>
        <taxon>Bacillati</taxon>
        <taxon>Cyanobacteriota</taxon>
        <taxon>Cyanophyceae</taxon>
        <taxon>Oscillatoriophycideae</taxon>
        <taxon>Chroococcales</taxon>
        <taxon>Aphanothecaceae</taxon>
        <taxon>Crocosphaera</taxon>
        <taxon>Crocosphaera chwakensis</taxon>
    </lineage>
</organism>
<keyword evidence="1" id="KW-0175">Coiled coil</keyword>
<sequence length="216" mass="24802">MTSLNKYIENQSQHIEESLQEIAKLQQQLNDFQQKLRIDQQVHQAQKTAEVEVSKSLNQLKKLFKDLCGIYPVEVLDDLADEIADMAEEVKDNYQEYAQSGRFLNGADDEEIEETQELTDAKDYTLIAESLPLEDDDQTLLTQSQIEVIIKSKDDKIHSFIRQQLEISGRVKQLSTLTKKMTEKRLTRKRLEDIIHAAELISKPLSLNGSSSINHT</sequence>
<name>A3IY41_9CHRO</name>
<dbReference type="EMBL" id="AAXW01000074">
    <property type="protein sequence ID" value="EAZ88617.1"/>
    <property type="molecule type" value="Genomic_DNA"/>
</dbReference>
<protein>
    <submittedName>
        <fullName evidence="2">Uncharacterized protein</fullName>
    </submittedName>
</protein>
<keyword evidence="3" id="KW-1185">Reference proteome</keyword>
<reference evidence="2 3" key="1">
    <citation type="submission" date="2007-03" db="EMBL/GenBank/DDBJ databases">
        <authorList>
            <person name="Stal L."/>
            <person name="Ferriera S."/>
            <person name="Johnson J."/>
            <person name="Kravitz S."/>
            <person name="Beeson K."/>
            <person name="Sutton G."/>
            <person name="Rogers Y.-H."/>
            <person name="Friedman R."/>
            <person name="Frazier M."/>
            <person name="Venter J.C."/>
        </authorList>
    </citation>
    <scope>NUCLEOTIDE SEQUENCE [LARGE SCALE GENOMIC DNA]</scope>
    <source>
        <strain evidence="2 3">CCY0110</strain>
    </source>
</reference>
<dbReference type="OrthoDB" id="429572at2"/>
<proteinExistence type="predicted"/>
<dbReference type="Proteomes" id="UP000003781">
    <property type="component" value="Unassembled WGS sequence"/>
</dbReference>
<evidence type="ECO:0000313" key="2">
    <source>
        <dbReference type="EMBL" id="EAZ88617.1"/>
    </source>
</evidence>
<dbReference type="AlphaFoldDB" id="A3IY41"/>
<comment type="caution">
    <text evidence="2">The sequence shown here is derived from an EMBL/GenBank/DDBJ whole genome shotgun (WGS) entry which is preliminary data.</text>
</comment>
<accession>A3IY41</accession>
<gene>
    <name evidence="2" type="ORF">CY0110_31470</name>
</gene>
<dbReference type="RefSeq" id="WP_008278305.1">
    <property type="nucleotide sequence ID" value="NZ_AAXW01000074.1"/>
</dbReference>
<dbReference type="eggNOG" id="ENOG5030R11">
    <property type="taxonomic scope" value="Bacteria"/>
</dbReference>
<evidence type="ECO:0000256" key="1">
    <source>
        <dbReference type="SAM" id="Coils"/>
    </source>
</evidence>
<feature type="coiled-coil region" evidence="1">
    <location>
        <begin position="8"/>
        <end position="42"/>
    </location>
</feature>
<evidence type="ECO:0000313" key="3">
    <source>
        <dbReference type="Proteomes" id="UP000003781"/>
    </source>
</evidence>